<dbReference type="Gene3D" id="1.10.10.10">
    <property type="entry name" value="Winged helix-like DNA-binding domain superfamily/Winged helix DNA-binding domain"/>
    <property type="match status" value="3"/>
</dbReference>
<dbReference type="InterPro" id="IPR009001">
    <property type="entry name" value="Transl_elong_EF1A/Init_IF2_C"/>
</dbReference>
<dbReference type="InterPro" id="IPR036388">
    <property type="entry name" value="WH-like_DNA-bd_sf"/>
</dbReference>
<reference evidence="7 8" key="1">
    <citation type="submission" date="2021-05" db="EMBL/GenBank/DDBJ databases">
        <title>Molecular characterization for Shewanella algae harboring chromosomal blaOXA-55-like strains isolated from clinical and environment sample.</title>
        <authorList>
            <person name="Ohama Y."/>
            <person name="Aoki K."/>
            <person name="Harada S."/>
            <person name="Moriya K."/>
            <person name="Ishii Y."/>
            <person name="Tateda K."/>
        </authorList>
    </citation>
    <scope>NUCLEOTIDE SEQUENCE [LARGE SCALE GENOMIC DNA]</scope>
    <source>
        <strain evidence="7 8">LMG 23746</strain>
    </source>
</reference>
<dbReference type="PANTHER" id="PTHR42854">
    <property type="entry name" value="EUKARYOTIC TRANSLATION INITIATION FACTOR 2 SUBUNIT 3 FAMILY MEMBER"/>
    <property type="match status" value="1"/>
</dbReference>
<dbReference type="Pfam" id="PF09107">
    <property type="entry name" value="WHD_3rd_SelB"/>
    <property type="match status" value="1"/>
</dbReference>
<dbReference type="InterPro" id="IPR015190">
    <property type="entry name" value="Elong_fac_SelB-wing-hlx_typ-2"/>
</dbReference>
<comment type="caution">
    <text evidence="7">The sequence shown here is derived from an EMBL/GenBank/DDBJ whole genome shotgun (WGS) entry which is preliminary data.</text>
</comment>
<organism evidence="7 8">
    <name type="scientific">Shewanella algidipiscicola</name>
    <dbReference type="NCBI Taxonomy" id="614070"/>
    <lineage>
        <taxon>Bacteria</taxon>
        <taxon>Pseudomonadati</taxon>
        <taxon>Pseudomonadota</taxon>
        <taxon>Gammaproteobacteria</taxon>
        <taxon>Alteromonadales</taxon>
        <taxon>Shewanellaceae</taxon>
        <taxon>Shewanella</taxon>
    </lineage>
</organism>
<keyword evidence="5" id="KW-0342">GTP-binding</keyword>
<sequence length="681" mass="75710">MIIVTAGHVDHGKSTLIRALTGMNTDRLPEEKRRGMTIDLGYAFMPLKDGSRLAFIDVPGHEKFINNMLVGVSHARHAILVLACDDGVMPQTREHLQILALLPLHSLTLVLTKRDLVDSQRAKQLTAEGLALLAEYHIEASGIFEVSATVDAVSSGVATLKAHILALGEQESVRATDASSFRMTLDRAFSVKGAGCVVTGTVISGNVCVGEHLYSSGQKAKLRVRGIHCQGQEAQAAVTGTRVALNLTGVDNHRPPERGDWLSSLPQAEHCARPVVQIRAFEHLGSEPLVHWQNVHCHHGADHTLGRISLLNEADEDGCYLAELVLDKPLLLCQDDPIVLRHIGGKQTLGAGRVLALKVPNRKKRTPERVAKLHRLACLDNPADVVGFLGQTQALELAEIAWRWQLTDEGLAMLLAQAELVRLGSFAVATSLLQREQQQFIRLLSEFHQQHPDQLGLGRNRLQRMSHSALPPELANKVLDILCQEGRMVLRGALLQLAEHRVVLDREALQCWQALAPWLAEQTAPVWITEMGEYLQLEPAKLRLLCFQLVQQGFITAVVKDRYLLSEQLCHFAGLIRCHIAQQGQLETAEFKQMVGLGRKVSIQLLEFFDRSGFTRRKYRSNSREIRDAELFFSHENWRKNIGVEPTQDCWQPYPDLKSGRLTGDDVLPIEDLGIIENAPR</sequence>
<dbReference type="Pfam" id="PF21214">
    <property type="entry name" value="WHD_2nd_SelB_bact"/>
    <property type="match status" value="1"/>
</dbReference>
<accession>A0ABQ4P2T3</accession>
<evidence type="ECO:0000256" key="5">
    <source>
        <dbReference type="ARBA" id="ARBA00023134"/>
    </source>
</evidence>
<dbReference type="NCBIfam" id="TIGR00475">
    <property type="entry name" value="selB"/>
    <property type="match status" value="1"/>
</dbReference>
<evidence type="ECO:0000313" key="8">
    <source>
        <dbReference type="Proteomes" id="UP000761574"/>
    </source>
</evidence>
<dbReference type="InterPro" id="IPR036390">
    <property type="entry name" value="WH_DNA-bd_sf"/>
</dbReference>
<dbReference type="InterPro" id="IPR015191">
    <property type="entry name" value="SelB_WHD4"/>
</dbReference>
<dbReference type="InterPro" id="IPR057335">
    <property type="entry name" value="Beta-barrel_SelB"/>
</dbReference>
<keyword evidence="7" id="KW-0251">Elongation factor</keyword>
<keyword evidence="8" id="KW-1185">Reference proteome</keyword>
<gene>
    <name evidence="7" type="primary">selB</name>
    <name evidence="7" type="ORF">TUM4630_01260</name>
</gene>
<dbReference type="PROSITE" id="PS00301">
    <property type="entry name" value="G_TR_1"/>
    <property type="match status" value="1"/>
</dbReference>
<dbReference type="EMBL" id="BPFB01000001">
    <property type="protein sequence ID" value="GIU41791.1"/>
    <property type="molecule type" value="Genomic_DNA"/>
</dbReference>
<dbReference type="InterPro" id="IPR000795">
    <property type="entry name" value="T_Tr_GTP-bd_dom"/>
</dbReference>
<dbReference type="InterPro" id="IPR027417">
    <property type="entry name" value="P-loop_NTPase"/>
</dbReference>
<evidence type="ECO:0000256" key="3">
    <source>
        <dbReference type="ARBA" id="ARBA00022741"/>
    </source>
</evidence>
<dbReference type="SUPFAM" id="SSF50465">
    <property type="entry name" value="EF-Tu/eEF-1alpha/eIF2-gamma C-terminal domain"/>
    <property type="match status" value="1"/>
</dbReference>
<dbReference type="PROSITE" id="PS51722">
    <property type="entry name" value="G_TR_2"/>
    <property type="match status" value="1"/>
</dbReference>
<evidence type="ECO:0000256" key="4">
    <source>
        <dbReference type="ARBA" id="ARBA00022917"/>
    </source>
</evidence>
<dbReference type="Pfam" id="PF00009">
    <property type="entry name" value="GTP_EFTU"/>
    <property type="match status" value="1"/>
</dbReference>
<dbReference type="PANTHER" id="PTHR42854:SF3">
    <property type="entry name" value="EUKARYOTIC TRANSLATION INITIATION FACTOR 2 SUBUNIT 3-RELATED"/>
    <property type="match status" value="1"/>
</dbReference>
<dbReference type="InterPro" id="IPR050543">
    <property type="entry name" value="eIF2G"/>
</dbReference>
<dbReference type="PRINTS" id="PR00315">
    <property type="entry name" value="ELONGATNFCT"/>
</dbReference>
<feature type="domain" description="Tr-type G" evidence="6">
    <location>
        <begin position="1"/>
        <end position="173"/>
    </location>
</feature>
<dbReference type="SUPFAM" id="SSF50447">
    <property type="entry name" value="Translation proteins"/>
    <property type="match status" value="1"/>
</dbReference>
<evidence type="ECO:0000313" key="7">
    <source>
        <dbReference type="EMBL" id="GIU41791.1"/>
    </source>
</evidence>
<dbReference type="Proteomes" id="UP000761574">
    <property type="component" value="Unassembled WGS sequence"/>
</dbReference>
<dbReference type="CDD" id="cd04171">
    <property type="entry name" value="SelB"/>
    <property type="match status" value="1"/>
</dbReference>
<keyword evidence="3" id="KW-0547">Nucleotide-binding</keyword>
<dbReference type="InterPro" id="IPR031157">
    <property type="entry name" value="G_TR_CS"/>
</dbReference>
<keyword evidence="4" id="KW-0648">Protein biosynthesis</keyword>
<dbReference type="GO" id="GO:0003746">
    <property type="term" value="F:translation elongation factor activity"/>
    <property type="evidence" value="ECO:0007669"/>
    <property type="project" value="UniProtKB-KW"/>
</dbReference>
<protein>
    <submittedName>
        <fullName evidence="7">Selenocysteine-specific translation elongation factor</fullName>
    </submittedName>
</protein>
<comment type="subcellular location">
    <subcellularLocation>
        <location evidence="1">Cytoplasm</location>
    </subcellularLocation>
</comment>
<dbReference type="Pfam" id="PF25461">
    <property type="entry name" value="Beta-barrel_SelB"/>
    <property type="match status" value="1"/>
</dbReference>
<evidence type="ECO:0000256" key="1">
    <source>
        <dbReference type="ARBA" id="ARBA00004496"/>
    </source>
</evidence>
<dbReference type="Gene3D" id="3.40.50.300">
    <property type="entry name" value="P-loop containing nucleotide triphosphate hydrolases"/>
    <property type="match status" value="1"/>
</dbReference>
<dbReference type="Pfam" id="PF09106">
    <property type="entry name" value="WHD_2nd_SelB"/>
    <property type="match status" value="1"/>
</dbReference>
<dbReference type="InterPro" id="IPR004535">
    <property type="entry name" value="Transl_elong_SelB"/>
</dbReference>
<evidence type="ECO:0000256" key="2">
    <source>
        <dbReference type="ARBA" id="ARBA00022490"/>
    </source>
</evidence>
<dbReference type="Gene3D" id="2.40.30.10">
    <property type="entry name" value="Translation factors"/>
    <property type="match status" value="1"/>
</dbReference>
<name>A0ABQ4P2T3_9GAMM</name>
<evidence type="ECO:0000259" key="6">
    <source>
        <dbReference type="PROSITE" id="PS51722"/>
    </source>
</evidence>
<dbReference type="SUPFAM" id="SSF52540">
    <property type="entry name" value="P-loop containing nucleoside triphosphate hydrolases"/>
    <property type="match status" value="1"/>
</dbReference>
<proteinExistence type="predicted"/>
<dbReference type="InterPro" id="IPR009000">
    <property type="entry name" value="Transl_B-barrel_sf"/>
</dbReference>
<dbReference type="InterPro" id="IPR048931">
    <property type="entry name" value="WHD_2nd_SelB_bact"/>
</dbReference>
<keyword evidence="2" id="KW-0963">Cytoplasm</keyword>
<dbReference type="SUPFAM" id="SSF46785">
    <property type="entry name" value="Winged helix' DNA-binding domain"/>
    <property type="match status" value="2"/>
</dbReference>